<name>A0A9W8LLL6_9FUNG</name>
<gene>
    <name evidence="1" type="ORF">H4R18_000780</name>
</gene>
<dbReference type="OrthoDB" id="5598777at2759"/>
<evidence type="ECO:0000313" key="1">
    <source>
        <dbReference type="EMBL" id="KAJ2784966.1"/>
    </source>
</evidence>
<dbReference type="EMBL" id="JANBUL010000017">
    <property type="protein sequence ID" value="KAJ2784966.1"/>
    <property type="molecule type" value="Genomic_DNA"/>
</dbReference>
<keyword evidence="2" id="KW-1185">Reference proteome</keyword>
<accession>A0A9W8LLL6</accession>
<reference evidence="1" key="1">
    <citation type="submission" date="2022-07" db="EMBL/GenBank/DDBJ databases">
        <title>Phylogenomic reconstructions and comparative analyses of Kickxellomycotina fungi.</title>
        <authorList>
            <person name="Reynolds N.K."/>
            <person name="Stajich J.E."/>
            <person name="Barry K."/>
            <person name="Grigoriev I.V."/>
            <person name="Crous P."/>
            <person name="Smith M.E."/>
        </authorList>
    </citation>
    <scope>NUCLEOTIDE SEQUENCE</scope>
    <source>
        <strain evidence="1">NBRC 105414</strain>
    </source>
</reference>
<dbReference type="Proteomes" id="UP001140217">
    <property type="component" value="Unassembled WGS sequence"/>
</dbReference>
<dbReference type="PANTHER" id="PTHR39214:SF1">
    <property type="entry name" value="MICROBODY (PEROXISOME) BIOGENESIS PROTEIN PEROXIN 8 (EUROFUNG)"/>
    <property type="match status" value="1"/>
</dbReference>
<sequence length="523" mass="53511">MDAAAELQAAGRILARGTSGAVVAEVARDVVERWRGGAATLAQLGAAVGEARAAQGAAGLALLRAAVDAAADGGRTGAALALAAGVAAALAARGAGRTAAGERACAVVADLAADLAADHGADRGAVGAALDAAAAMAAAGLRGHVRRLARGGAVLRAAAVAERPEAVAALVEAGSLHDARWAADQVHCAAAALLAAQERSDQADPRAIESALAVLRVGEAVCARCFVDDAGVARAALVPLWCTVVDALALVHFATLALGGRTGPDAFRRAAEAAVRFVAGRADEADAAVRRLFAQQPCLRFLARQPVRSVAPARACVVLFYLDLLEHVAADLRPQTLARLVLPLAAQYARSAADSGADWFESGHALLLAALDAGAAREVVPWYAALLLRQYPDAGLSADLLRIAYTAAVRAAAPDAALARDCVAQLLRRLDDYAGAGPVATARRRELLGVLAAQLAAVPLPALPPLMAEVRARVTADPDWATRRALADALQAVVLDHADALRKPALATWVWQLRRDVNDSLDA</sequence>
<organism evidence="1 2">
    <name type="scientific">Coemansia javaensis</name>
    <dbReference type="NCBI Taxonomy" id="2761396"/>
    <lineage>
        <taxon>Eukaryota</taxon>
        <taxon>Fungi</taxon>
        <taxon>Fungi incertae sedis</taxon>
        <taxon>Zoopagomycota</taxon>
        <taxon>Kickxellomycotina</taxon>
        <taxon>Kickxellomycetes</taxon>
        <taxon>Kickxellales</taxon>
        <taxon>Kickxellaceae</taxon>
        <taxon>Coemansia</taxon>
    </lineage>
</organism>
<comment type="caution">
    <text evidence="1">The sequence shown here is derived from an EMBL/GenBank/DDBJ whole genome shotgun (WGS) entry which is preliminary data.</text>
</comment>
<evidence type="ECO:0000313" key="2">
    <source>
        <dbReference type="Proteomes" id="UP001140217"/>
    </source>
</evidence>
<dbReference type="InterPro" id="IPR055334">
    <property type="entry name" value="PEX8-like"/>
</dbReference>
<proteinExistence type="predicted"/>
<dbReference type="AlphaFoldDB" id="A0A9W8LLL6"/>
<protein>
    <submittedName>
        <fullName evidence="1">Uncharacterized protein</fullName>
    </submittedName>
</protein>
<dbReference type="PANTHER" id="PTHR39214">
    <property type="entry name" value="MICROBODY (PEROXISOME) BIOGENESIS PROTEIN PEROXIN 8 (EUROFUNG)"/>
    <property type="match status" value="1"/>
</dbReference>